<dbReference type="Pfam" id="PF01936">
    <property type="entry name" value="NYN"/>
    <property type="match status" value="1"/>
</dbReference>
<gene>
    <name evidence="2" type="ORF">ANE_LOCUS17973</name>
</gene>
<dbReference type="PANTHER" id="PTHR14379:SF3">
    <property type="entry name" value="MEIOSIS REGULATOR AND MRNA STABILITY FACTOR 1"/>
    <property type="match status" value="1"/>
</dbReference>
<organism evidence="2 3">
    <name type="scientific">Arabis nemorensis</name>
    <dbReference type="NCBI Taxonomy" id="586526"/>
    <lineage>
        <taxon>Eukaryota</taxon>
        <taxon>Viridiplantae</taxon>
        <taxon>Streptophyta</taxon>
        <taxon>Embryophyta</taxon>
        <taxon>Tracheophyta</taxon>
        <taxon>Spermatophyta</taxon>
        <taxon>Magnoliopsida</taxon>
        <taxon>eudicotyledons</taxon>
        <taxon>Gunneridae</taxon>
        <taxon>Pentapetalae</taxon>
        <taxon>rosids</taxon>
        <taxon>malvids</taxon>
        <taxon>Brassicales</taxon>
        <taxon>Brassicaceae</taxon>
        <taxon>Arabideae</taxon>
        <taxon>Arabis</taxon>
    </lineage>
</organism>
<reference evidence="2" key="1">
    <citation type="submission" date="2019-07" db="EMBL/GenBank/DDBJ databases">
        <authorList>
            <person name="Dittberner H."/>
        </authorList>
    </citation>
    <scope>NUCLEOTIDE SEQUENCE [LARGE SCALE GENOMIC DNA]</scope>
</reference>
<dbReference type="InterPro" id="IPR021139">
    <property type="entry name" value="NYN"/>
</dbReference>
<comment type="caution">
    <text evidence="2">The sequence shown here is derived from an EMBL/GenBank/DDBJ whole genome shotgun (WGS) entry which is preliminary data.</text>
</comment>
<evidence type="ECO:0000313" key="2">
    <source>
        <dbReference type="EMBL" id="VVB07529.1"/>
    </source>
</evidence>
<proteinExistence type="predicted"/>
<dbReference type="GO" id="GO:0010468">
    <property type="term" value="P:regulation of gene expression"/>
    <property type="evidence" value="ECO:0007669"/>
    <property type="project" value="InterPro"/>
</dbReference>
<feature type="domain" description="NYN" evidence="1">
    <location>
        <begin position="7"/>
        <end position="137"/>
    </location>
</feature>
<dbReference type="PANTHER" id="PTHR14379">
    <property type="entry name" value="LIMKAIN B LKAP"/>
    <property type="match status" value="1"/>
</dbReference>
<evidence type="ECO:0000313" key="3">
    <source>
        <dbReference type="Proteomes" id="UP000489600"/>
    </source>
</evidence>
<accession>A0A565C1K9</accession>
<dbReference type="InterPro" id="IPR024768">
    <property type="entry name" value="Marf1"/>
</dbReference>
<evidence type="ECO:0000259" key="1">
    <source>
        <dbReference type="Pfam" id="PF01936"/>
    </source>
</evidence>
<dbReference type="EMBL" id="CABITT030000006">
    <property type="protein sequence ID" value="VVB07529.1"/>
    <property type="molecule type" value="Genomic_DNA"/>
</dbReference>
<dbReference type="Proteomes" id="UP000489600">
    <property type="component" value="Unassembled WGS sequence"/>
</dbReference>
<dbReference type="GO" id="GO:0004540">
    <property type="term" value="F:RNA nuclease activity"/>
    <property type="evidence" value="ECO:0007669"/>
    <property type="project" value="InterPro"/>
</dbReference>
<keyword evidence="3" id="KW-1185">Reference proteome</keyword>
<name>A0A565C1K9_9BRAS</name>
<dbReference type="GO" id="GO:0005777">
    <property type="term" value="C:peroxisome"/>
    <property type="evidence" value="ECO:0007669"/>
    <property type="project" value="InterPro"/>
</dbReference>
<dbReference type="AlphaFoldDB" id="A0A565C1K9"/>
<sequence>MACEKPKACVFWDGVDFPFRQDPDLISQNMKHSLEKLVLFGDFSFKAFVDEDMVTDELLRVYKEAGITIIPVPGDKYARAHYMITHILLWTVENPYNYPYRSSLCVMSSKLIENKSLFRHILLKVERLDYNVIVALEPPPGHLPSTELRFVTLASFSKSLLDGVEPCNDQSRTSQDPQDLVRFPPLCASAYGQDDLEDLPLPEGGDTDLMSHRTKSFLGPQRFPEGHLPIKAYIHNENFSPESFHVYKDAGMTILIDISTRLPIVNGNVLLHHLFIESVVPGCIPPYPVHMPKETFPNRVPSLFPKDISTRDIIILWNVEGCPTAKDRTLGLTIHEAIRPKGYRGYMSIMPYVDSENERANVPWSDDNMIKITVVTKGENEYAKVTRMMLDMLFWAMNNDEPTHFILISKPSKYMTNWDNVVRVLQARGSDVILAPSDDIELPLSTVNLKLLCKHPVAEKLPLSVELSGGVEFGAADHVGVFWVVENENFPPDPMKLMDVPKKPGMRIAFIPERNKYEKATRILADMLVFARKNAHQGSSLIVISEPFQDAMFDFVAQSLRGIGYNVVSTDLDYMVTFGTAEWSSRSRVFGSGYCQCERCLIAIRMAPAVKCQHGSLVTPCYRV</sequence>
<protein>
    <recommendedName>
        <fullName evidence="1">NYN domain-containing protein</fullName>
    </recommendedName>
</protein>